<dbReference type="RefSeq" id="WP_249470480.1">
    <property type="nucleotide sequence ID" value="NZ_JAMBEP010000001.1"/>
</dbReference>
<reference evidence="2 3" key="1">
    <citation type="submission" date="2022-05" db="EMBL/GenBank/DDBJ databases">
        <title>Luteimonas sp. SX5, whole genome shotgun sequencing project.</title>
        <authorList>
            <person name="Zhao G."/>
            <person name="Shen L."/>
        </authorList>
    </citation>
    <scope>NUCLEOTIDE SEQUENCE [LARGE SCALE GENOMIC DNA]</scope>
    <source>
        <strain evidence="2 3">SX5</strain>
    </source>
</reference>
<organism evidence="2 3">
    <name type="scientific">Luteimonas galliterrae</name>
    <dbReference type="NCBI Taxonomy" id="2940486"/>
    <lineage>
        <taxon>Bacteria</taxon>
        <taxon>Pseudomonadati</taxon>
        <taxon>Pseudomonadota</taxon>
        <taxon>Gammaproteobacteria</taxon>
        <taxon>Lysobacterales</taxon>
        <taxon>Lysobacteraceae</taxon>
        <taxon>Luteimonas</taxon>
    </lineage>
</organism>
<keyword evidence="1" id="KW-0472">Membrane</keyword>
<comment type="caution">
    <text evidence="2">The sequence shown here is derived from an EMBL/GenBank/DDBJ whole genome shotgun (WGS) entry which is preliminary data.</text>
</comment>
<keyword evidence="1" id="KW-0812">Transmembrane</keyword>
<dbReference type="Pfam" id="PF08592">
    <property type="entry name" value="Anthrone_oxy"/>
    <property type="match status" value="1"/>
</dbReference>
<dbReference type="EMBL" id="JAMBEP010000001">
    <property type="protein sequence ID" value="MCL1633401.1"/>
    <property type="molecule type" value="Genomic_DNA"/>
</dbReference>
<proteinExistence type="predicted"/>
<feature type="transmembrane region" description="Helical" evidence="1">
    <location>
        <begin position="6"/>
        <end position="32"/>
    </location>
</feature>
<feature type="transmembrane region" description="Helical" evidence="1">
    <location>
        <begin position="85"/>
        <end position="103"/>
    </location>
</feature>
<keyword evidence="1" id="KW-1133">Transmembrane helix</keyword>
<evidence type="ECO:0000313" key="2">
    <source>
        <dbReference type="EMBL" id="MCL1633401.1"/>
    </source>
</evidence>
<dbReference type="Proteomes" id="UP001431217">
    <property type="component" value="Unassembled WGS sequence"/>
</dbReference>
<accession>A0ABT0MEW4</accession>
<feature type="transmembrane region" description="Helical" evidence="1">
    <location>
        <begin position="142"/>
        <end position="161"/>
    </location>
</feature>
<dbReference type="InterPro" id="IPR013901">
    <property type="entry name" value="Anthrone_oxy"/>
</dbReference>
<name>A0ABT0MEW4_9GAMM</name>
<evidence type="ECO:0000313" key="3">
    <source>
        <dbReference type="Proteomes" id="UP001431217"/>
    </source>
</evidence>
<feature type="transmembrane region" description="Helical" evidence="1">
    <location>
        <begin position="53"/>
        <end position="79"/>
    </location>
</feature>
<gene>
    <name evidence="2" type="ORF">M2650_01900</name>
</gene>
<keyword evidence="3" id="KW-1185">Reference proteome</keyword>
<sequence>MTTYLLCVLILLAALGCGTVGGIFFAFSNFVMRALARLPPPQGIAAMQAINVTVLNPLFLGVFVGTALLSAGLAGYGMFRWVQPGSGWLIAGGLLYVVGNLIVTRARNIPRNDALARLDPASAGAADAWREYQRHWNAWNHVRTATASAAAAAFIVALWRWSAAV</sequence>
<protein>
    <submittedName>
        <fullName evidence="2">DUF1772 domain-containing protein</fullName>
    </submittedName>
</protein>
<evidence type="ECO:0000256" key="1">
    <source>
        <dbReference type="SAM" id="Phobius"/>
    </source>
</evidence>